<evidence type="ECO:0000256" key="3">
    <source>
        <dbReference type="ARBA" id="ARBA00022692"/>
    </source>
</evidence>
<keyword evidence="5 6" id="KW-0472">Membrane</keyword>
<sequence length="224" mass="23738">MNTAWGAAVIIGTVTLYRLFQRLYRYKRHPVLTPVATAGGAVIGILLVFSIPYETYMIGGQWIDALLGPAVVALALPLYRNRQVLKRYFVPIVLGVVLAAGTAIANTWIWSRLLGWDPVWMRTLLPQSVTSPVAVEISRSLGGLPSLTAAVVILAGVIGAATGPLLFRWLTIDDAVARGMGYGCAAHGIGTARAMEDGEVTGAASSVAMTLAAVVTSVLCAWLF</sequence>
<proteinExistence type="predicted"/>
<evidence type="ECO:0000256" key="1">
    <source>
        <dbReference type="ARBA" id="ARBA00004651"/>
    </source>
</evidence>
<dbReference type="PANTHER" id="PTHR30249">
    <property type="entry name" value="PUTATIVE SEROTONIN TRANSPORTER"/>
    <property type="match status" value="1"/>
</dbReference>
<dbReference type="InterPro" id="IPR007300">
    <property type="entry name" value="CidB/LrgB"/>
</dbReference>
<keyword evidence="4 6" id="KW-1133">Transmembrane helix</keyword>
<dbReference type="EMBL" id="JAVDQG010000010">
    <property type="protein sequence ID" value="MDR6227587.1"/>
    <property type="molecule type" value="Genomic_DNA"/>
</dbReference>
<dbReference type="GO" id="GO:0016787">
    <property type="term" value="F:hydrolase activity"/>
    <property type="evidence" value="ECO:0007669"/>
    <property type="project" value="UniProtKB-KW"/>
</dbReference>
<evidence type="ECO:0000313" key="8">
    <source>
        <dbReference type="Proteomes" id="UP001185012"/>
    </source>
</evidence>
<gene>
    <name evidence="7" type="ORF">JOE21_003610</name>
</gene>
<keyword evidence="2" id="KW-1003">Cell membrane</keyword>
<evidence type="ECO:0000313" key="7">
    <source>
        <dbReference type="EMBL" id="MDR6227587.1"/>
    </source>
</evidence>
<reference evidence="7 8" key="1">
    <citation type="submission" date="2023-07" db="EMBL/GenBank/DDBJ databases">
        <title>Genomic Encyclopedia of Type Strains, Phase IV (KMG-IV): sequencing the most valuable type-strain genomes for metagenomic binning, comparative biology and taxonomic classification.</title>
        <authorList>
            <person name="Goeker M."/>
        </authorList>
    </citation>
    <scope>NUCLEOTIDE SEQUENCE [LARGE SCALE GENOMIC DNA]</scope>
    <source>
        <strain evidence="7 8">DSM 45903</strain>
    </source>
</reference>
<dbReference type="Proteomes" id="UP001185012">
    <property type="component" value="Unassembled WGS sequence"/>
</dbReference>
<dbReference type="Pfam" id="PF04172">
    <property type="entry name" value="LrgB"/>
    <property type="match status" value="1"/>
</dbReference>
<name>A0ABU1ISP8_9BACL</name>
<comment type="caution">
    <text evidence="7">The sequence shown here is derived from an EMBL/GenBank/DDBJ whole genome shotgun (WGS) entry which is preliminary data.</text>
</comment>
<organism evidence="7 8">
    <name type="scientific">Desmospora profundinema</name>
    <dbReference type="NCBI Taxonomy" id="1571184"/>
    <lineage>
        <taxon>Bacteria</taxon>
        <taxon>Bacillati</taxon>
        <taxon>Bacillota</taxon>
        <taxon>Bacilli</taxon>
        <taxon>Bacillales</taxon>
        <taxon>Thermoactinomycetaceae</taxon>
        <taxon>Desmospora</taxon>
    </lineage>
</organism>
<feature type="transmembrane region" description="Helical" evidence="6">
    <location>
        <begin position="6"/>
        <end position="24"/>
    </location>
</feature>
<keyword evidence="8" id="KW-1185">Reference proteome</keyword>
<comment type="subcellular location">
    <subcellularLocation>
        <location evidence="1">Cell membrane</location>
        <topology evidence="1">Multi-pass membrane protein</topology>
    </subcellularLocation>
</comment>
<keyword evidence="3 6" id="KW-0812">Transmembrane</keyword>
<accession>A0ABU1ISP8</accession>
<dbReference type="PANTHER" id="PTHR30249:SF17">
    <property type="entry name" value="HOLIN-LIKE PROTEIN CIDB"/>
    <property type="match status" value="1"/>
</dbReference>
<feature type="transmembrane region" description="Helical" evidence="6">
    <location>
        <begin position="147"/>
        <end position="170"/>
    </location>
</feature>
<feature type="transmembrane region" description="Helical" evidence="6">
    <location>
        <begin position="31"/>
        <end position="51"/>
    </location>
</feature>
<evidence type="ECO:0000256" key="4">
    <source>
        <dbReference type="ARBA" id="ARBA00022989"/>
    </source>
</evidence>
<evidence type="ECO:0000256" key="6">
    <source>
        <dbReference type="SAM" id="Phobius"/>
    </source>
</evidence>
<dbReference type="RefSeq" id="WP_309868694.1">
    <property type="nucleotide sequence ID" value="NZ_JAVDQG010000010.1"/>
</dbReference>
<keyword evidence="7" id="KW-0378">Hydrolase</keyword>
<evidence type="ECO:0000256" key="2">
    <source>
        <dbReference type="ARBA" id="ARBA00022475"/>
    </source>
</evidence>
<evidence type="ECO:0000256" key="5">
    <source>
        <dbReference type="ARBA" id="ARBA00023136"/>
    </source>
</evidence>
<protein>
    <submittedName>
        <fullName evidence="7">Murein hydrolase (TIGR00659 family)</fullName>
    </submittedName>
</protein>
<feature type="transmembrane region" description="Helical" evidence="6">
    <location>
        <begin position="88"/>
        <end position="110"/>
    </location>
</feature>
<feature type="transmembrane region" description="Helical" evidence="6">
    <location>
        <begin position="57"/>
        <end position="76"/>
    </location>
</feature>